<reference evidence="1" key="1">
    <citation type="journal article" date="2023" name="Science">
        <title>Elucidation of the pathway for biosynthesis of saponin adjuvants from the soapbark tree.</title>
        <authorList>
            <person name="Reed J."/>
            <person name="Orme A."/>
            <person name="El-Demerdash A."/>
            <person name="Owen C."/>
            <person name="Martin L.B.B."/>
            <person name="Misra R.C."/>
            <person name="Kikuchi S."/>
            <person name="Rejzek M."/>
            <person name="Martin A.C."/>
            <person name="Harkess A."/>
            <person name="Leebens-Mack J."/>
            <person name="Louveau T."/>
            <person name="Stephenson M.J."/>
            <person name="Osbourn A."/>
        </authorList>
    </citation>
    <scope>NUCLEOTIDE SEQUENCE</scope>
    <source>
        <strain evidence="1">S10</strain>
    </source>
</reference>
<sequence length="110" mass="13573">MPLHCLAIEMHRGQFQFKVFWSMIHLNKLQGMPSWRCYGRYMPMNFTWCEKKRLRPIGKHRLNLHSLHHRWIPLPLRQIILVRIGQQQFQFVNYRIELFLSLLEIHDCYI</sequence>
<evidence type="ECO:0000313" key="2">
    <source>
        <dbReference type="Proteomes" id="UP001163823"/>
    </source>
</evidence>
<dbReference type="AlphaFoldDB" id="A0AAD7Q725"/>
<proteinExistence type="predicted"/>
<name>A0AAD7Q725_QUISA</name>
<dbReference type="Proteomes" id="UP001163823">
    <property type="component" value="Chromosome 3"/>
</dbReference>
<gene>
    <name evidence="1" type="ORF">O6P43_005902</name>
</gene>
<dbReference type="KEGG" id="qsa:O6P43_005902"/>
<evidence type="ECO:0000313" key="1">
    <source>
        <dbReference type="EMBL" id="KAJ7976076.1"/>
    </source>
</evidence>
<dbReference type="EMBL" id="JARAOO010000003">
    <property type="protein sequence ID" value="KAJ7976076.1"/>
    <property type="molecule type" value="Genomic_DNA"/>
</dbReference>
<accession>A0AAD7Q725</accession>
<protein>
    <submittedName>
        <fullName evidence="1">Uncharacterized protein</fullName>
    </submittedName>
</protein>
<organism evidence="1 2">
    <name type="scientific">Quillaja saponaria</name>
    <name type="common">Soap bark tree</name>
    <dbReference type="NCBI Taxonomy" id="32244"/>
    <lineage>
        <taxon>Eukaryota</taxon>
        <taxon>Viridiplantae</taxon>
        <taxon>Streptophyta</taxon>
        <taxon>Embryophyta</taxon>
        <taxon>Tracheophyta</taxon>
        <taxon>Spermatophyta</taxon>
        <taxon>Magnoliopsida</taxon>
        <taxon>eudicotyledons</taxon>
        <taxon>Gunneridae</taxon>
        <taxon>Pentapetalae</taxon>
        <taxon>rosids</taxon>
        <taxon>fabids</taxon>
        <taxon>Fabales</taxon>
        <taxon>Quillajaceae</taxon>
        <taxon>Quillaja</taxon>
    </lineage>
</organism>
<keyword evidence="2" id="KW-1185">Reference proteome</keyword>
<comment type="caution">
    <text evidence="1">The sequence shown here is derived from an EMBL/GenBank/DDBJ whole genome shotgun (WGS) entry which is preliminary data.</text>
</comment>